<evidence type="ECO:0000313" key="2">
    <source>
        <dbReference type="EMBL" id="KAF8567715.1"/>
    </source>
</evidence>
<dbReference type="GO" id="GO:0003697">
    <property type="term" value="F:single-stranded DNA binding"/>
    <property type="evidence" value="ECO:0007669"/>
    <property type="project" value="TreeGrafter"/>
</dbReference>
<dbReference type="PANTHER" id="PTHR12135">
    <property type="entry name" value="DNA REPAIR PROTEIN XP-C / RAD4"/>
    <property type="match status" value="1"/>
</dbReference>
<dbReference type="GO" id="GO:0003684">
    <property type="term" value="F:damaged DNA binding"/>
    <property type="evidence" value="ECO:0007669"/>
    <property type="project" value="InterPro"/>
</dbReference>
<feature type="domain" description="Rad4 beta-hairpin" evidence="1">
    <location>
        <begin position="1"/>
        <end position="68"/>
    </location>
</feature>
<dbReference type="InterPro" id="IPR018328">
    <property type="entry name" value="Rad4_beta-hairpin_dom3"/>
</dbReference>
<keyword evidence="3" id="KW-1185">Reference proteome</keyword>
<dbReference type="GO" id="GO:0005737">
    <property type="term" value="C:cytoplasm"/>
    <property type="evidence" value="ECO:0007669"/>
    <property type="project" value="TreeGrafter"/>
</dbReference>
<sequence length="228" mass="25620">MDFFKPSMLPVGCAHLCLSGIHLIAKKLGIDCAPAVIGWTFHGAGWAVPQVNGYIVCKEHVPASVDAWRALRMDAAKAAAEERSNRAVDNWRKLVPGLFLWHYIKAQFALAALHDDYNSVSTNTYPVILRHLRDLLDEFVLSPSQETIYERFKIRRLSFAELHFETQQFLTLLAVVLEPEFIVDRLSIHLFSVYSGPSERNVNWFNVLSLISSLAVSVKGGVLAVKSR</sequence>
<organism evidence="2 3">
    <name type="scientific">Paragonimus westermani</name>
    <dbReference type="NCBI Taxonomy" id="34504"/>
    <lineage>
        <taxon>Eukaryota</taxon>
        <taxon>Metazoa</taxon>
        <taxon>Spiralia</taxon>
        <taxon>Lophotrochozoa</taxon>
        <taxon>Platyhelminthes</taxon>
        <taxon>Trematoda</taxon>
        <taxon>Digenea</taxon>
        <taxon>Plagiorchiida</taxon>
        <taxon>Troglotremata</taxon>
        <taxon>Troglotrematidae</taxon>
        <taxon>Paragonimus</taxon>
    </lineage>
</organism>
<protein>
    <recommendedName>
        <fullName evidence="1">Rad4 beta-hairpin domain-containing protein</fullName>
    </recommendedName>
</protein>
<evidence type="ECO:0000259" key="1">
    <source>
        <dbReference type="SMART" id="SM01032"/>
    </source>
</evidence>
<proteinExistence type="predicted"/>
<dbReference type="GO" id="GO:0000111">
    <property type="term" value="C:nucleotide-excision repair factor 2 complex"/>
    <property type="evidence" value="ECO:0007669"/>
    <property type="project" value="TreeGrafter"/>
</dbReference>
<dbReference type="OrthoDB" id="300780at2759"/>
<dbReference type="Gene3D" id="3.30.70.2460">
    <property type="entry name" value="Rad4, beta-hairpin domain BHD3"/>
    <property type="match status" value="1"/>
</dbReference>
<dbReference type="AlphaFoldDB" id="A0A8T0DIP5"/>
<dbReference type="PANTHER" id="PTHR12135:SF0">
    <property type="entry name" value="DNA REPAIR PROTEIN COMPLEMENTING XP-C CELLS"/>
    <property type="match status" value="1"/>
</dbReference>
<dbReference type="GO" id="GO:0006289">
    <property type="term" value="P:nucleotide-excision repair"/>
    <property type="evidence" value="ECO:0007669"/>
    <property type="project" value="InterPro"/>
</dbReference>
<dbReference type="InterPro" id="IPR042488">
    <property type="entry name" value="Rad4_BHD3_sf"/>
</dbReference>
<dbReference type="Proteomes" id="UP000699462">
    <property type="component" value="Unassembled WGS sequence"/>
</dbReference>
<accession>A0A8T0DIP5</accession>
<name>A0A8T0DIP5_9TREM</name>
<reference evidence="2 3" key="1">
    <citation type="submission" date="2019-07" db="EMBL/GenBank/DDBJ databases">
        <title>Annotation for the trematode Paragonimus westermani.</title>
        <authorList>
            <person name="Choi Y.-J."/>
        </authorList>
    </citation>
    <scope>NUCLEOTIDE SEQUENCE [LARGE SCALE GENOMIC DNA]</scope>
    <source>
        <strain evidence="2">180907_Pwestermani</strain>
    </source>
</reference>
<comment type="caution">
    <text evidence="2">The sequence shown here is derived from an EMBL/GenBank/DDBJ whole genome shotgun (WGS) entry which is preliminary data.</text>
</comment>
<dbReference type="Pfam" id="PF10405">
    <property type="entry name" value="BHD_3"/>
    <property type="match status" value="1"/>
</dbReference>
<dbReference type="SMART" id="SM01032">
    <property type="entry name" value="BHD_3"/>
    <property type="match status" value="1"/>
</dbReference>
<dbReference type="GO" id="GO:0071942">
    <property type="term" value="C:XPC complex"/>
    <property type="evidence" value="ECO:0007669"/>
    <property type="project" value="TreeGrafter"/>
</dbReference>
<dbReference type="InterPro" id="IPR004583">
    <property type="entry name" value="DNA_repair_Rad4"/>
</dbReference>
<dbReference type="EMBL" id="JTDF01003555">
    <property type="protein sequence ID" value="KAF8567715.1"/>
    <property type="molecule type" value="Genomic_DNA"/>
</dbReference>
<dbReference type="GO" id="GO:0006298">
    <property type="term" value="P:mismatch repair"/>
    <property type="evidence" value="ECO:0007669"/>
    <property type="project" value="TreeGrafter"/>
</dbReference>
<evidence type="ECO:0000313" key="3">
    <source>
        <dbReference type="Proteomes" id="UP000699462"/>
    </source>
</evidence>
<gene>
    <name evidence="2" type="ORF">P879_08884</name>
</gene>